<dbReference type="PANTHER" id="PTHR33121:SF23">
    <property type="entry name" value="CYCLIC DI-GMP PHOSPHODIESTERASE PDEB"/>
    <property type="match status" value="1"/>
</dbReference>
<dbReference type="Gene3D" id="3.30.70.270">
    <property type="match status" value="1"/>
</dbReference>
<accession>A0ABU9C973</accession>
<dbReference type="InterPro" id="IPR043128">
    <property type="entry name" value="Rev_trsase/Diguanyl_cyclase"/>
</dbReference>
<keyword evidence="6" id="KW-1185">Reference proteome</keyword>
<dbReference type="PROSITE" id="PS50885">
    <property type="entry name" value="HAMP"/>
    <property type="match status" value="1"/>
</dbReference>
<feature type="domain" description="GGDEF" evidence="4">
    <location>
        <begin position="263"/>
        <end position="392"/>
    </location>
</feature>
<sequence>MSLIRQVWLLLGVTLALAIAGGFGISVESSRRYLAAQLTMKNNDMAQSLGLSLSQQRGDATAMELLLASQFDTGFYEQMRLVAPDGKVLIDRSAPLNKSNAPAWFVSWMGLSPDVGIALVNDGWKQVGRLEVRSQSSFTVDQLWRSTLLAAWLLAFLALMAGAVARYGLARIKAPLSATVQQAMALTERRFVTVAEPQVPELREVTRAMNLMVDRLRLMFDEQAGQVEVLRRQAHCDDLTGVFNRPHFLGRLKGLLSAEDGSASGVLVLVRICDLQGINRMLGRAEADALLRETAAAIEESGRRSVRHEIGRLNGSDFALVLPDVQSLRESAVDVAAKLRTLFRTREGDAFAVVGAVRWWHGASASSLLAAADQALARAEARGAFAVDLDDAGDGLVLGEDAWRVRLEQALAHRWVELAKFAMVDVHGDVIHFECPLRLRLDSDGAPVPAAQWLPMARRTQLTWRIDLLAVDVALSAIAVDGLPRSVNLSPSSLADDGFLPALRQLLLQHRASAPGLWLEVAEAGAMRSIELVRALVDQAHAMGVKVGLEHAGEQVTESGRLLEAGLDFVKLDASLVDGIAESAARRQHIASMLLMLHGIGMAVYAEGVNEEADAQALWDCGIDGVTGPVVKRA</sequence>
<dbReference type="PROSITE" id="PS50887">
    <property type="entry name" value="GGDEF"/>
    <property type="match status" value="1"/>
</dbReference>
<dbReference type="SUPFAM" id="SSF55073">
    <property type="entry name" value="Nucleotide cyclase"/>
    <property type="match status" value="1"/>
</dbReference>
<dbReference type="Proteomes" id="UP001379945">
    <property type="component" value="Unassembled WGS sequence"/>
</dbReference>
<dbReference type="PROSITE" id="PS50883">
    <property type="entry name" value="EAL"/>
    <property type="match status" value="1"/>
</dbReference>
<dbReference type="InterPro" id="IPR001633">
    <property type="entry name" value="EAL_dom"/>
</dbReference>
<dbReference type="CDD" id="cd01948">
    <property type="entry name" value="EAL"/>
    <property type="match status" value="1"/>
</dbReference>
<keyword evidence="1" id="KW-0812">Transmembrane</keyword>
<dbReference type="InterPro" id="IPR000160">
    <property type="entry name" value="GGDEF_dom"/>
</dbReference>
<comment type="caution">
    <text evidence="5">The sequence shown here is derived from an EMBL/GenBank/DDBJ whole genome shotgun (WGS) entry which is preliminary data.</text>
</comment>
<name>A0ABU9C973_9BURK</name>
<dbReference type="Gene3D" id="6.20.270.20">
    <property type="entry name" value="LapD/MoxY periplasmic domain"/>
    <property type="match status" value="1"/>
</dbReference>
<evidence type="ECO:0000259" key="4">
    <source>
        <dbReference type="PROSITE" id="PS50887"/>
    </source>
</evidence>
<evidence type="ECO:0000313" key="5">
    <source>
        <dbReference type="EMBL" id="MEK8047162.1"/>
    </source>
</evidence>
<proteinExistence type="predicted"/>
<keyword evidence="1" id="KW-1133">Transmembrane helix</keyword>
<dbReference type="SMART" id="SM00267">
    <property type="entry name" value="GGDEF"/>
    <property type="match status" value="1"/>
</dbReference>
<evidence type="ECO:0000259" key="2">
    <source>
        <dbReference type="PROSITE" id="PS50883"/>
    </source>
</evidence>
<dbReference type="Pfam" id="PF00990">
    <property type="entry name" value="GGDEF"/>
    <property type="match status" value="1"/>
</dbReference>
<dbReference type="InterPro" id="IPR042461">
    <property type="entry name" value="LapD_MoxY_peri_C"/>
</dbReference>
<keyword evidence="1" id="KW-0472">Membrane</keyword>
<evidence type="ECO:0000259" key="3">
    <source>
        <dbReference type="PROSITE" id="PS50885"/>
    </source>
</evidence>
<dbReference type="Gene3D" id="3.20.20.450">
    <property type="entry name" value="EAL domain"/>
    <property type="match status" value="1"/>
</dbReference>
<reference evidence="5 6" key="1">
    <citation type="submission" date="2024-04" db="EMBL/GenBank/DDBJ databases">
        <title>Novel species of the genus Ideonella isolated from streams.</title>
        <authorList>
            <person name="Lu H."/>
        </authorList>
    </citation>
    <scope>NUCLEOTIDE SEQUENCE [LARGE SCALE GENOMIC DNA]</scope>
    <source>
        <strain evidence="5 6">LYT19W</strain>
    </source>
</reference>
<dbReference type="NCBIfam" id="TIGR00254">
    <property type="entry name" value="GGDEF"/>
    <property type="match status" value="1"/>
</dbReference>
<evidence type="ECO:0000256" key="1">
    <source>
        <dbReference type="SAM" id="Phobius"/>
    </source>
</evidence>
<dbReference type="Pfam" id="PF00563">
    <property type="entry name" value="EAL"/>
    <property type="match status" value="1"/>
</dbReference>
<dbReference type="PANTHER" id="PTHR33121">
    <property type="entry name" value="CYCLIC DI-GMP PHOSPHODIESTERASE PDEF"/>
    <property type="match status" value="1"/>
</dbReference>
<dbReference type="InterPro" id="IPR050706">
    <property type="entry name" value="Cyclic-di-GMP_PDE-like"/>
</dbReference>
<feature type="transmembrane region" description="Helical" evidence="1">
    <location>
        <begin position="143"/>
        <end position="165"/>
    </location>
</feature>
<dbReference type="EMBL" id="JBBUTI010000007">
    <property type="protein sequence ID" value="MEK8047162.1"/>
    <property type="molecule type" value="Genomic_DNA"/>
</dbReference>
<dbReference type="InterPro" id="IPR032244">
    <property type="entry name" value="LapD_MoxY_N"/>
</dbReference>
<dbReference type="Pfam" id="PF16448">
    <property type="entry name" value="LapD_MoxY_N"/>
    <property type="match status" value="1"/>
</dbReference>
<dbReference type="InterPro" id="IPR003660">
    <property type="entry name" value="HAMP_dom"/>
</dbReference>
<protein>
    <submittedName>
        <fullName evidence="5">EAL domain-containing protein</fullName>
    </submittedName>
</protein>
<dbReference type="SMART" id="SM00052">
    <property type="entry name" value="EAL"/>
    <property type="match status" value="1"/>
</dbReference>
<feature type="domain" description="EAL" evidence="2">
    <location>
        <begin position="400"/>
        <end position="634"/>
    </location>
</feature>
<feature type="domain" description="HAMP" evidence="3">
    <location>
        <begin position="170"/>
        <end position="221"/>
    </location>
</feature>
<evidence type="ECO:0000313" key="6">
    <source>
        <dbReference type="Proteomes" id="UP001379945"/>
    </source>
</evidence>
<dbReference type="SUPFAM" id="SSF141868">
    <property type="entry name" value="EAL domain-like"/>
    <property type="match status" value="1"/>
</dbReference>
<dbReference type="Gene3D" id="3.30.110.200">
    <property type="match status" value="1"/>
</dbReference>
<organism evidence="5 6">
    <name type="scientific">Ideonella margarita</name>
    <dbReference type="NCBI Taxonomy" id="2984191"/>
    <lineage>
        <taxon>Bacteria</taxon>
        <taxon>Pseudomonadati</taxon>
        <taxon>Pseudomonadota</taxon>
        <taxon>Betaproteobacteria</taxon>
        <taxon>Burkholderiales</taxon>
        <taxon>Sphaerotilaceae</taxon>
        <taxon>Ideonella</taxon>
    </lineage>
</organism>
<gene>
    <name evidence="5" type="ORF">AACH00_12435</name>
</gene>
<dbReference type="RefSeq" id="WP_341399455.1">
    <property type="nucleotide sequence ID" value="NZ_JBBUTI010000007.1"/>
</dbReference>
<dbReference type="InterPro" id="IPR035919">
    <property type="entry name" value="EAL_sf"/>
</dbReference>
<dbReference type="InterPro" id="IPR029787">
    <property type="entry name" value="Nucleotide_cyclase"/>
</dbReference>